<evidence type="ECO:0000256" key="1">
    <source>
        <dbReference type="PROSITE-ProRule" id="PRU00047"/>
    </source>
</evidence>
<feature type="region of interest" description="Disordered" evidence="2">
    <location>
        <begin position="189"/>
        <end position="217"/>
    </location>
</feature>
<keyword evidence="1" id="KW-0479">Metal-binding</keyword>
<feature type="domain" description="CCHC-type" evidence="3">
    <location>
        <begin position="339"/>
        <end position="352"/>
    </location>
</feature>
<dbReference type="GO" id="GO:0008270">
    <property type="term" value="F:zinc ion binding"/>
    <property type="evidence" value="ECO:0007669"/>
    <property type="project" value="UniProtKB-KW"/>
</dbReference>
<evidence type="ECO:0000256" key="2">
    <source>
        <dbReference type="SAM" id="MobiDB-lite"/>
    </source>
</evidence>
<keyword evidence="1" id="KW-0862">Zinc</keyword>
<organism evidence="4 5">
    <name type="scientific">Ephemerocybe angulata</name>
    <dbReference type="NCBI Taxonomy" id="980116"/>
    <lineage>
        <taxon>Eukaryota</taxon>
        <taxon>Fungi</taxon>
        <taxon>Dikarya</taxon>
        <taxon>Basidiomycota</taxon>
        <taxon>Agaricomycotina</taxon>
        <taxon>Agaricomycetes</taxon>
        <taxon>Agaricomycetidae</taxon>
        <taxon>Agaricales</taxon>
        <taxon>Agaricineae</taxon>
        <taxon>Psathyrellaceae</taxon>
        <taxon>Ephemerocybe</taxon>
    </lineage>
</organism>
<sequence>MVVTVSINEFAGGKKEKQKARAFIKTFNRGTEEKNDAHRLAVFGNYLEVDSEAEKWWDGLTTAEKADWPTVQRAFLDKFKEKTKVKSVADCEEALLKKRLSMEELVTQVKDADGDLEWAHVVMADEMMVLAEGAGFATSSNLIRTVISNLPRVLKEKVAGTYADWPEFVAALKDVDMAAILARVEGLEEDRKHRAEQEEKLNEKMKEQMKEQRTEQDEKIRALTAMIATMKMSGGGGGGNGSGGSGSGGGGSSGGSAGGGRGGWGRMQQQRTPLTKDLQDKVRKALTGLVHHPDTAEGKKAYTEQLKAWEEKHGVDGWVCEDTPFPLKPGAVGACSGECFKCGTVGHRSLDCTVPEERQLLKKEQVWRGVCARALGFDGKKTLEMRWVDVESENEEGLSV</sequence>
<feature type="region of interest" description="Disordered" evidence="2">
    <location>
        <begin position="230"/>
        <end position="274"/>
    </location>
</feature>
<gene>
    <name evidence="4" type="ORF">DFP72DRAFT_798406</name>
</gene>
<dbReference type="OrthoDB" id="2678560at2759"/>
<protein>
    <recommendedName>
        <fullName evidence="3">CCHC-type domain-containing protein</fullName>
    </recommendedName>
</protein>
<keyword evidence="1" id="KW-0863">Zinc-finger</keyword>
<accession>A0A8H6IJI4</accession>
<dbReference type="GO" id="GO:0003676">
    <property type="term" value="F:nucleic acid binding"/>
    <property type="evidence" value="ECO:0007669"/>
    <property type="project" value="InterPro"/>
</dbReference>
<dbReference type="AlphaFoldDB" id="A0A8H6IJI4"/>
<dbReference type="PROSITE" id="PS50158">
    <property type="entry name" value="ZF_CCHC"/>
    <property type="match status" value="1"/>
</dbReference>
<evidence type="ECO:0000313" key="4">
    <source>
        <dbReference type="EMBL" id="KAF6765608.1"/>
    </source>
</evidence>
<proteinExistence type="predicted"/>
<dbReference type="Pfam" id="PF00098">
    <property type="entry name" value="zf-CCHC"/>
    <property type="match status" value="1"/>
</dbReference>
<reference evidence="4 5" key="1">
    <citation type="submission" date="2020-07" db="EMBL/GenBank/DDBJ databases">
        <title>Comparative genomics of pyrophilous fungi reveals a link between fire events and developmental genes.</title>
        <authorList>
            <consortium name="DOE Joint Genome Institute"/>
            <person name="Steindorff A.S."/>
            <person name="Carver A."/>
            <person name="Calhoun S."/>
            <person name="Stillman K."/>
            <person name="Liu H."/>
            <person name="Lipzen A."/>
            <person name="Pangilinan J."/>
            <person name="Labutti K."/>
            <person name="Bruns T.D."/>
            <person name="Grigoriev I.V."/>
        </authorList>
    </citation>
    <scope>NUCLEOTIDE SEQUENCE [LARGE SCALE GENOMIC DNA]</scope>
    <source>
        <strain evidence="4 5">CBS 144469</strain>
    </source>
</reference>
<dbReference type="EMBL" id="JACGCI010000002">
    <property type="protein sequence ID" value="KAF6765608.1"/>
    <property type="molecule type" value="Genomic_DNA"/>
</dbReference>
<evidence type="ECO:0000259" key="3">
    <source>
        <dbReference type="PROSITE" id="PS50158"/>
    </source>
</evidence>
<name>A0A8H6IJI4_9AGAR</name>
<keyword evidence="5" id="KW-1185">Reference proteome</keyword>
<comment type="caution">
    <text evidence="4">The sequence shown here is derived from an EMBL/GenBank/DDBJ whole genome shotgun (WGS) entry which is preliminary data.</text>
</comment>
<feature type="compositionally biased region" description="Gly residues" evidence="2">
    <location>
        <begin position="233"/>
        <end position="265"/>
    </location>
</feature>
<evidence type="ECO:0000313" key="5">
    <source>
        <dbReference type="Proteomes" id="UP000521943"/>
    </source>
</evidence>
<dbReference type="Proteomes" id="UP000521943">
    <property type="component" value="Unassembled WGS sequence"/>
</dbReference>
<dbReference type="InterPro" id="IPR001878">
    <property type="entry name" value="Znf_CCHC"/>
</dbReference>